<sequence length="148" mass="17749">MKEMEEKAIENSLFIHQMETAGLNKEIKELERLIRSLSLSDQLGLHGKLNIQTLEVVKDYRDQINIHKHVKEHMIWYYFSQQEWREEFLEEVINIYGKEGFIAMESIIVSALKEDQVEEHQIETIRKAFDTKEIEKQINKWCERKGKN</sequence>
<keyword evidence="2" id="KW-1185">Reference proteome</keyword>
<gene>
    <name evidence="1" type="ORF">ACINKY_08225</name>
</gene>
<dbReference type="RefSeq" id="WP_402873465.1">
    <property type="nucleotide sequence ID" value="NZ_JBIYSL010000002.1"/>
</dbReference>
<reference evidence="1 2" key="1">
    <citation type="submission" date="2024-11" db="EMBL/GenBank/DDBJ databases">
        <title>Identification and Characterization of a Novel Fosfomycin Bacillithiol Transferase FosB8 in Paenibacillus illinoisensis.</title>
        <authorList>
            <person name="Lu W."/>
        </authorList>
    </citation>
    <scope>NUCLEOTIDE SEQUENCE [LARGE SCALE GENOMIC DNA]</scope>
    <source>
        <strain evidence="1 2">WP77</strain>
    </source>
</reference>
<evidence type="ECO:0000313" key="1">
    <source>
        <dbReference type="EMBL" id="MFK0522186.1"/>
    </source>
</evidence>
<comment type="caution">
    <text evidence="1">The sequence shown here is derived from an EMBL/GenBank/DDBJ whole genome shotgun (WGS) entry which is preliminary data.</text>
</comment>
<proteinExistence type="predicted"/>
<protein>
    <submittedName>
        <fullName evidence="1">Uncharacterized protein</fullName>
    </submittedName>
</protein>
<evidence type="ECO:0000313" key="2">
    <source>
        <dbReference type="Proteomes" id="UP001618531"/>
    </source>
</evidence>
<name>A0ABW8HRT6_9BACL</name>
<dbReference type="Proteomes" id="UP001618531">
    <property type="component" value="Unassembled WGS sequence"/>
</dbReference>
<dbReference type="EMBL" id="JBIYSL010000002">
    <property type="protein sequence ID" value="MFK0522186.1"/>
    <property type="molecule type" value="Genomic_DNA"/>
</dbReference>
<organism evidence="1 2">
    <name type="scientific">Paenibacillus illinoisensis</name>
    <dbReference type="NCBI Taxonomy" id="59845"/>
    <lineage>
        <taxon>Bacteria</taxon>
        <taxon>Bacillati</taxon>
        <taxon>Bacillota</taxon>
        <taxon>Bacilli</taxon>
        <taxon>Bacillales</taxon>
        <taxon>Paenibacillaceae</taxon>
        <taxon>Paenibacillus</taxon>
    </lineage>
</organism>
<accession>A0ABW8HRT6</accession>